<evidence type="ECO:0000313" key="2">
    <source>
        <dbReference type="Proteomes" id="UP000499080"/>
    </source>
</evidence>
<reference evidence="1 2" key="1">
    <citation type="journal article" date="2019" name="Sci. Rep.">
        <title>Orb-weaving spider Araneus ventricosus genome elucidates the spidroin gene catalogue.</title>
        <authorList>
            <person name="Kono N."/>
            <person name="Nakamura H."/>
            <person name="Ohtoshi R."/>
            <person name="Moran D.A.P."/>
            <person name="Shinohara A."/>
            <person name="Yoshida Y."/>
            <person name="Fujiwara M."/>
            <person name="Mori M."/>
            <person name="Tomita M."/>
            <person name="Arakawa K."/>
        </authorList>
    </citation>
    <scope>NUCLEOTIDE SEQUENCE [LARGE SCALE GENOMIC DNA]</scope>
</reference>
<proteinExistence type="predicted"/>
<dbReference type="Proteomes" id="UP000499080">
    <property type="component" value="Unassembled WGS sequence"/>
</dbReference>
<keyword evidence="2" id="KW-1185">Reference proteome</keyword>
<sequence>MGDDRSCLFITLKGEKYFLRQIAHLQRVILTKKPSLVTKPSCESERPAAAIENRTLKSTSKYPSLRAAQVTTLPFTEARPVFGFEPYDPHHHNCTHAPLTYTAASHPRTRGAPPVEYPKRRMRF</sequence>
<organism evidence="1 2">
    <name type="scientific">Araneus ventricosus</name>
    <name type="common">Orbweaver spider</name>
    <name type="synonym">Epeira ventricosa</name>
    <dbReference type="NCBI Taxonomy" id="182803"/>
    <lineage>
        <taxon>Eukaryota</taxon>
        <taxon>Metazoa</taxon>
        <taxon>Ecdysozoa</taxon>
        <taxon>Arthropoda</taxon>
        <taxon>Chelicerata</taxon>
        <taxon>Arachnida</taxon>
        <taxon>Araneae</taxon>
        <taxon>Araneomorphae</taxon>
        <taxon>Entelegynae</taxon>
        <taxon>Araneoidea</taxon>
        <taxon>Araneidae</taxon>
        <taxon>Araneus</taxon>
    </lineage>
</organism>
<comment type="caution">
    <text evidence="1">The sequence shown here is derived from an EMBL/GenBank/DDBJ whole genome shotgun (WGS) entry which is preliminary data.</text>
</comment>
<dbReference type="EMBL" id="BGPR01000239">
    <property type="protein sequence ID" value="GBM07161.1"/>
    <property type="molecule type" value="Genomic_DNA"/>
</dbReference>
<dbReference type="AlphaFoldDB" id="A0A4Y2CRS6"/>
<accession>A0A4Y2CRS6</accession>
<evidence type="ECO:0000313" key="1">
    <source>
        <dbReference type="EMBL" id="GBM07161.1"/>
    </source>
</evidence>
<protein>
    <submittedName>
        <fullName evidence="1">Uncharacterized protein</fullName>
    </submittedName>
</protein>
<name>A0A4Y2CRS6_ARAVE</name>
<gene>
    <name evidence="1" type="ORF">AVEN_15412_1</name>
</gene>